<evidence type="ECO:0000313" key="2">
    <source>
        <dbReference type="Proteomes" id="UP000023152"/>
    </source>
</evidence>
<dbReference type="InterPro" id="IPR050561">
    <property type="entry name" value="PTP"/>
</dbReference>
<protein>
    <submittedName>
        <fullName evidence="1">Uncharacterized protein</fullName>
    </submittedName>
</protein>
<dbReference type="SUPFAM" id="SSF52799">
    <property type="entry name" value="(Phosphotyrosine protein) phosphatases II"/>
    <property type="match status" value="1"/>
</dbReference>
<dbReference type="Pfam" id="PF14566">
    <property type="entry name" value="PTPlike_phytase"/>
    <property type="match status" value="1"/>
</dbReference>
<proteinExistence type="predicted"/>
<dbReference type="Gene3D" id="3.90.190.10">
    <property type="entry name" value="Protein tyrosine phosphatase superfamily"/>
    <property type="match status" value="1"/>
</dbReference>
<organism evidence="1 2">
    <name type="scientific">Reticulomyxa filosa</name>
    <dbReference type="NCBI Taxonomy" id="46433"/>
    <lineage>
        <taxon>Eukaryota</taxon>
        <taxon>Sar</taxon>
        <taxon>Rhizaria</taxon>
        <taxon>Retaria</taxon>
        <taxon>Foraminifera</taxon>
        <taxon>Monothalamids</taxon>
        <taxon>Reticulomyxidae</taxon>
        <taxon>Reticulomyxa</taxon>
    </lineage>
</organism>
<dbReference type="EMBL" id="ASPP01000871">
    <property type="protein sequence ID" value="ETO36233.1"/>
    <property type="molecule type" value="Genomic_DNA"/>
</dbReference>
<evidence type="ECO:0000313" key="1">
    <source>
        <dbReference type="EMBL" id="ETO36233.1"/>
    </source>
</evidence>
<comment type="caution">
    <text evidence="1">The sequence shown here is derived from an EMBL/GenBank/DDBJ whole genome shotgun (WGS) entry which is preliminary data.</text>
</comment>
<dbReference type="AlphaFoldDB" id="X6PDQ2"/>
<reference evidence="1 2" key="1">
    <citation type="journal article" date="2013" name="Curr. Biol.">
        <title>The Genome of the Foraminiferan Reticulomyxa filosa.</title>
        <authorList>
            <person name="Glockner G."/>
            <person name="Hulsmann N."/>
            <person name="Schleicher M."/>
            <person name="Noegel A.A."/>
            <person name="Eichinger L."/>
            <person name="Gallinger C."/>
            <person name="Pawlowski J."/>
            <person name="Sierra R."/>
            <person name="Euteneuer U."/>
            <person name="Pillet L."/>
            <person name="Moustafa A."/>
            <person name="Platzer M."/>
            <person name="Groth M."/>
            <person name="Szafranski K."/>
            <person name="Schliwa M."/>
        </authorList>
    </citation>
    <scope>NUCLEOTIDE SEQUENCE [LARGE SCALE GENOMIC DNA]</scope>
</reference>
<dbReference type="OrthoDB" id="66369at2759"/>
<gene>
    <name evidence="1" type="ORF">RFI_00829</name>
</gene>
<dbReference type="InterPro" id="IPR029021">
    <property type="entry name" value="Prot-tyrosine_phosphatase-like"/>
</dbReference>
<dbReference type="PANTHER" id="PTHR23339">
    <property type="entry name" value="TYROSINE SPECIFIC PROTEIN PHOSPHATASE AND DUAL SPECIFICITY PROTEIN PHOSPHATASE"/>
    <property type="match status" value="1"/>
</dbReference>
<dbReference type="Proteomes" id="UP000023152">
    <property type="component" value="Unassembled WGS sequence"/>
</dbReference>
<name>X6PDQ2_RETFI</name>
<accession>X6PDQ2</accession>
<feature type="non-terminal residue" evidence="1">
    <location>
        <position position="1"/>
    </location>
</feature>
<sequence>YHRVPITDEQAPLPHGVDQLVSMFECEPWEAIWVFNCQMGRGRTTTGMILHVLWKIRVGLAKPPPVATKSEAKESNEMTDAERETLVWKRGEYPAVLDLMRLLEEAKKAKQLVDEIIDFVSAMQNLREAIFQLKTRTETSISEKARAHNMHRLVHYLRRYCLLIAFSGYLLTAYEVPKNREAAIQRREKSPASNNTGKTKEYKWSFTKWLEQRRDVLNLIAKATIELKK</sequence>
<dbReference type="OMA" id="FECEPWE"/>
<keyword evidence="2" id="KW-1185">Reference proteome</keyword>